<reference evidence="1" key="2">
    <citation type="journal article" date="2015" name="Fish Shellfish Immunol.">
        <title>Early steps in the European eel (Anguilla anguilla)-Vibrio vulnificus interaction in the gills: Role of the RtxA13 toxin.</title>
        <authorList>
            <person name="Callol A."/>
            <person name="Pajuelo D."/>
            <person name="Ebbesson L."/>
            <person name="Teles M."/>
            <person name="MacKenzie S."/>
            <person name="Amaro C."/>
        </authorList>
    </citation>
    <scope>NUCLEOTIDE SEQUENCE</scope>
</reference>
<accession>A0A0E9TMG1</accession>
<protein>
    <submittedName>
        <fullName evidence="1">Uncharacterized protein</fullName>
    </submittedName>
</protein>
<proteinExistence type="predicted"/>
<sequence length="25" mass="2903">MPTHPQRPLVLKYGRAVHRQATGCW</sequence>
<organism evidence="1">
    <name type="scientific">Anguilla anguilla</name>
    <name type="common">European freshwater eel</name>
    <name type="synonym">Muraena anguilla</name>
    <dbReference type="NCBI Taxonomy" id="7936"/>
    <lineage>
        <taxon>Eukaryota</taxon>
        <taxon>Metazoa</taxon>
        <taxon>Chordata</taxon>
        <taxon>Craniata</taxon>
        <taxon>Vertebrata</taxon>
        <taxon>Euteleostomi</taxon>
        <taxon>Actinopterygii</taxon>
        <taxon>Neopterygii</taxon>
        <taxon>Teleostei</taxon>
        <taxon>Anguilliformes</taxon>
        <taxon>Anguillidae</taxon>
        <taxon>Anguilla</taxon>
    </lineage>
</organism>
<reference evidence="1" key="1">
    <citation type="submission" date="2014-11" db="EMBL/GenBank/DDBJ databases">
        <authorList>
            <person name="Amaro Gonzalez C."/>
        </authorList>
    </citation>
    <scope>NUCLEOTIDE SEQUENCE</scope>
</reference>
<dbReference type="EMBL" id="GBXM01054517">
    <property type="protein sequence ID" value="JAH54060.1"/>
    <property type="molecule type" value="Transcribed_RNA"/>
</dbReference>
<dbReference type="AlphaFoldDB" id="A0A0E9TMG1"/>
<evidence type="ECO:0000313" key="1">
    <source>
        <dbReference type="EMBL" id="JAH54060.1"/>
    </source>
</evidence>
<name>A0A0E9TMG1_ANGAN</name>